<dbReference type="EMBL" id="JACEIP010000007">
    <property type="protein sequence ID" value="MBA4542521.1"/>
    <property type="molecule type" value="Genomic_DNA"/>
</dbReference>
<evidence type="ECO:0000313" key="9">
    <source>
        <dbReference type="EMBL" id="MBA4542521.1"/>
    </source>
</evidence>
<keyword evidence="6 7" id="KW-0472">Membrane</keyword>
<reference evidence="9 10" key="1">
    <citation type="submission" date="2020-07" db="EMBL/GenBank/DDBJ databases">
        <authorList>
            <person name="Feng H."/>
        </authorList>
    </citation>
    <scope>NUCLEOTIDE SEQUENCE [LARGE SCALE GENOMIC DNA]</scope>
    <source>
        <strain evidence="10">s-11</strain>
    </source>
</reference>
<dbReference type="GO" id="GO:0006865">
    <property type="term" value="P:amino acid transport"/>
    <property type="evidence" value="ECO:0007669"/>
    <property type="project" value="UniProtKB-KW"/>
</dbReference>
<feature type="transmembrane region" description="Helical" evidence="7">
    <location>
        <begin position="417"/>
        <end position="437"/>
    </location>
</feature>
<dbReference type="InterPro" id="IPR004840">
    <property type="entry name" value="Amino_acid_permease_CS"/>
</dbReference>
<dbReference type="GO" id="GO:0016020">
    <property type="term" value="C:membrane"/>
    <property type="evidence" value="ECO:0007669"/>
    <property type="project" value="UniProtKB-SubCell"/>
</dbReference>
<evidence type="ECO:0000313" key="10">
    <source>
        <dbReference type="Proteomes" id="UP000530514"/>
    </source>
</evidence>
<dbReference type="Proteomes" id="UP000530514">
    <property type="component" value="Unassembled WGS sequence"/>
</dbReference>
<feature type="transmembrane region" description="Helical" evidence="7">
    <location>
        <begin position="42"/>
        <end position="65"/>
    </location>
</feature>
<comment type="caution">
    <text evidence="9">The sequence shown here is derived from an EMBL/GenBank/DDBJ whole genome shotgun (WGS) entry which is preliminary data.</text>
</comment>
<dbReference type="Gene3D" id="1.20.1740.10">
    <property type="entry name" value="Amino acid/polyamine transporter I"/>
    <property type="match status" value="1"/>
</dbReference>
<dbReference type="FunFam" id="1.20.1740.10:FF:000001">
    <property type="entry name" value="Amino acid permease"/>
    <property type="match status" value="1"/>
</dbReference>
<feature type="domain" description="Amino acid permease/ SLC12A" evidence="8">
    <location>
        <begin position="13"/>
        <end position="417"/>
    </location>
</feature>
<feature type="transmembrane region" description="Helical" evidence="7">
    <location>
        <begin position="153"/>
        <end position="171"/>
    </location>
</feature>
<comment type="subcellular location">
    <subcellularLocation>
        <location evidence="1">Membrane</location>
        <topology evidence="1">Multi-pass membrane protein</topology>
    </subcellularLocation>
</comment>
<evidence type="ECO:0000256" key="2">
    <source>
        <dbReference type="ARBA" id="ARBA00022448"/>
    </source>
</evidence>
<keyword evidence="4" id="KW-0029">Amino-acid transport</keyword>
<feature type="transmembrane region" description="Helical" evidence="7">
    <location>
        <begin position="86"/>
        <end position="114"/>
    </location>
</feature>
<evidence type="ECO:0000256" key="4">
    <source>
        <dbReference type="ARBA" id="ARBA00022970"/>
    </source>
</evidence>
<evidence type="ECO:0000256" key="7">
    <source>
        <dbReference type="SAM" id="Phobius"/>
    </source>
</evidence>
<sequence>MSDHLQKQLLPRHVQMMALGGAIGAGIFQGSAETISAAGPGVIFSYALAGILLYIVMSAMAEMALGFAGTDLRGLVHKAFGTRVSFILGWLYFIQWVLVMAVEIVTAGTFLQYWFSVPVWLLSLIVTLVIIAINLFSVRLFGEIEYWLTSVKIVTLIVFVILGALLLFGIIPSAQAPGLTNYRVHGGFFPLGWQGVLSSLLIVIFSYGGTEMIGLTITEMKDAKKTLPRVIKGVILRICLFYVLPLLIITGLIPWDQVKSSGSPFVEVLSAVGLKGVANIMNFILLTAVISAANSGMYATTRMLYSLAGEKEAPAFFTRLGKRGVPIYALAASSVCLFLGSLVAFIAPESVFQYLMGIPGYTVILTWILICLSHLKLRGKYERTPDFRLSFFPFTTGITLIVLAAIMIFVLLSPKNLINTIVYLAIILVLTIASQWLKPNQRILTE</sequence>
<keyword evidence="3 7" id="KW-0812">Transmembrane</keyword>
<evidence type="ECO:0000256" key="5">
    <source>
        <dbReference type="ARBA" id="ARBA00022989"/>
    </source>
</evidence>
<dbReference type="PANTHER" id="PTHR43495">
    <property type="entry name" value="GABA PERMEASE"/>
    <property type="match status" value="1"/>
</dbReference>
<dbReference type="AlphaFoldDB" id="A0A7W2AHB9"/>
<feature type="transmembrane region" description="Helical" evidence="7">
    <location>
        <begin position="358"/>
        <end position="377"/>
    </location>
</feature>
<keyword evidence="5 7" id="KW-1133">Transmembrane helix</keyword>
<proteinExistence type="predicted"/>
<evidence type="ECO:0000256" key="1">
    <source>
        <dbReference type="ARBA" id="ARBA00004141"/>
    </source>
</evidence>
<dbReference type="PIRSF" id="PIRSF006060">
    <property type="entry name" value="AA_transporter"/>
    <property type="match status" value="1"/>
</dbReference>
<protein>
    <submittedName>
        <fullName evidence="9">Amino acid permease</fullName>
    </submittedName>
</protein>
<keyword evidence="10" id="KW-1185">Reference proteome</keyword>
<feature type="transmembrane region" description="Helical" evidence="7">
    <location>
        <begin position="120"/>
        <end position="141"/>
    </location>
</feature>
<feature type="transmembrane region" description="Helical" evidence="7">
    <location>
        <begin position="325"/>
        <end position="346"/>
    </location>
</feature>
<dbReference type="PROSITE" id="PS00218">
    <property type="entry name" value="AMINO_ACID_PERMEASE_1"/>
    <property type="match status" value="1"/>
</dbReference>
<accession>A0A7W2AHB9</accession>
<keyword evidence="2" id="KW-0813">Transport</keyword>
<organism evidence="9 10">
    <name type="scientific">Thermoactinomyces daqus</name>
    <dbReference type="NCBI Taxonomy" id="1329516"/>
    <lineage>
        <taxon>Bacteria</taxon>
        <taxon>Bacillati</taxon>
        <taxon>Bacillota</taxon>
        <taxon>Bacilli</taxon>
        <taxon>Bacillales</taxon>
        <taxon>Thermoactinomycetaceae</taxon>
        <taxon>Thermoactinomyces</taxon>
    </lineage>
</organism>
<feature type="transmembrane region" description="Helical" evidence="7">
    <location>
        <begin position="191"/>
        <end position="213"/>
    </location>
</feature>
<evidence type="ECO:0000259" key="8">
    <source>
        <dbReference type="Pfam" id="PF00324"/>
    </source>
</evidence>
<dbReference type="PANTHER" id="PTHR43495:SF5">
    <property type="entry name" value="GAMMA-AMINOBUTYRIC ACID PERMEASE"/>
    <property type="match status" value="1"/>
</dbReference>
<evidence type="ECO:0000256" key="3">
    <source>
        <dbReference type="ARBA" id="ARBA00022692"/>
    </source>
</evidence>
<evidence type="ECO:0000256" key="6">
    <source>
        <dbReference type="ARBA" id="ARBA00023136"/>
    </source>
</evidence>
<dbReference type="InterPro" id="IPR004841">
    <property type="entry name" value="AA-permease/SLC12A_dom"/>
</dbReference>
<dbReference type="OrthoDB" id="9780162at2"/>
<dbReference type="Pfam" id="PF00324">
    <property type="entry name" value="AA_permease"/>
    <property type="match status" value="1"/>
</dbReference>
<name>A0A7W2AHB9_9BACL</name>
<gene>
    <name evidence="9" type="ORF">H1164_06335</name>
</gene>
<dbReference type="GO" id="GO:0055085">
    <property type="term" value="P:transmembrane transport"/>
    <property type="evidence" value="ECO:0007669"/>
    <property type="project" value="InterPro"/>
</dbReference>
<feature type="transmembrane region" description="Helical" evidence="7">
    <location>
        <begin position="389"/>
        <end position="411"/>
    </location>
</feature>
<feature type="transmembrane region" description="Helical" evidence="7">
    <location>
        <begin position="234"/>
        <end position="255"/>
    </location>
</feature>
<dbReference type="RefSeq" id="WP_033100257.1">
    <property type="nucleotide sequence ID" value="NZ_JACEIP010000007.1"/>
</dbReference>